<feature type="compositionally biased region" description="Basic and acidic residues" evidence="1">
    <location>
        <begin position="18"/>
        <end position="38"/>
    </location>
</feature>
<evidence type="ECO:0000313" key="3">
    <source>
        <dbReference type="Proteomes" id="UP001341245"/>
    </source>
</evidence>
<reference evidence="2 3" key="1">
    <citation type="submission" date="2023-11" db="EMBL/GenBank/DDBJ databases">
        <title>Draft genome sequence and annotation of the polyextremotolerant black yeast-like fungus Aureobasidium pullulans NRRL 62042.</title>
        <authorList>
            <person name="Dielentheis-Frenken M.R.E."/>
            <person name="Wibberg D."/>
            <person name="Blank L.M."/>
            <person name="Tiso T."/>
        </authorList>
    </citation>
    <scope>NUCLEOTIDE SEQUENCE [LARGE SCALE GENOMIC DNA]</scope>
    <source>
        <strain evidence="2 3">NRRL 62042</strain>
    </source>
</reference>
<proteinExistence type="predicted"/>
<comment type="caution">
    <text evidence="2">The sequence shown here is derived from an EMBL/GenBank/DDBJ whole genome shotgun (WGS) entry which is preliminary data.</text>
</comment>
<dbReference type="PANTHER" id="PTHR38167:SF1">
    <property type="entry name" value="C2H2-TYPE DOMAIN-CONTAINING PROTEIN"/>
    <property type="match status" value="1"/>
</dbReference>
<dbReference type="Proteomes" id="UP001341245">
    <property type="component" value="Unassembled WGS sequence"/>
</dbReference>
<dbReference type="PANTHER" id="PTHR38167">
    <property type="entry name" value="C2H2-TYPE DOMAIN-CONTAINING PROTEIN"/>
    <property type="match status" value="1"/>
</dbReference>
<accession>A0ABR0TU54</accession>
<gene>
    <name evidence="2" type="ORF">QM012_004751</name>
</gene>
<evidence type="ECO:0000256" key="1">
    <source>
        <dbReference type="SAM" id="MobiDB-lite"/>
    </source>
</evidence>
<keyword evidence="3" id="KW-1185">Reference proteome</keyword>
<evidence type="ECO:0000313" key="2">
    <source>
        <dbReference type="EMBL" id="KAK6007937.1"/>
    </source>
</evidence>
<dbReference type="EMBL" id="JASGXD010000002">
    <property type="protein sequence ID" value="KAK6007937.1"/>
    <property type="molecule type" value="Genomic_DNA"/>
</dbReference>
<organism evidence="2 3">
    <name type="scientific">Aureobasidium pullulans</name>
    <name type="common">Black yeast</name>
    <name type="synonym">Pullularia pullulans</name>
    <dbReference type="NCBI Taxonomy" id="5580"/>
    <lineage>
        <taxon>Eukaryota</taxon>
        <taxon>Fungi</taxon>
        <taxon>Dikarya</taxon>
        <taxon>Ascomycota</taxon>
        <taxon>Pezizomycotina</taxon>
        <taxon>Dothideomycetes</taxon>
        <taxon>Dothideomycetidae</taxon>
        <taxon>Dothideales</taxon>
        <taxon>Saccotheciaceae</taxon>
        <taxon>Aureobasidium</taxon>
    </lineage>
</organism>
<name>A0ABR0TU54_AURPU</name>
<protein>
    <submittedName>
        <fullName evidence="2">Uncharacterized protein</fullName>
    </submittedName>
</protein>
<sequence>MTTAKTNPWLDTVLSKTEPSKSEPKESPERHGTSDHLRPKSSTPRPQKEKTAAQSSLDEAFQAAIKAIVPERLEATRRAKAKMEFVQGTAQDNAKVAEFTQVISTNSAPTTHKVHKQKEKPLLQAAIEHLTLDRLHTVLYKALDESQKARSVFERELLAPMSPDLEDSEEAIAAKKKSGRKRPRFEVCRWCKGEFDVTDNSEDACSHHTGELKPDARVRRDHDVAEDGPFVTDENRDPNAEGLVWDCCWADGDDDGCKTTAHEIDEDYDSKKPKRY</sequence>
<feature type="region of interest" description="Disordered" evidence="1">
    <location>
        <begin position="1"/>
        <end position="56"/>
    </location>
</feature>